<accession>A0A412ITS4</accession>
<organism evidence="1 2">
    <name type="scientific">Coprococcus eutactus</name>
    <dbReference type="NCBI Taxonomy" id="33043"/>
    <lineage>
        <taxon>Bacteria</taxon>
        <taxon>Bacillati</taxon>
        <taxon>Bacillota</taxon>
        <taxon>Clostridia</taxon>
        <taxon>Lachnospirales</taxon>
        <taxon>Lachnospiraceae</taxon>
        <taxon>Coprococcus</taxon>
    </lineage>
</organism>
<dbReference type="EMBL" id="QRVK01000006">
    <property type="protein sequence ID" value="RGS43474.1"/>
    <property type="molecule type" value="Genomic_DNA"/>
</dbReference>
<proteinExistence type="predicted"/>
<dbReference type="Proteomes" id="UP000283295">
    <property type="component" value="Unassembled WGS sequence"/>
</dbReference>
<reference evidence="1 2" key="1">
    <citation type="submission" date="2018-08" db="EMBL/GenBank/DDBJ databases">
        <title>A genome reference for cultivated species of the human gut microbiota.</title>
        <authorList>
            <person name="Zou Y."/>
            <person name="Xue W."/>
            <person name="Luo G."/>
        </authorList>
    </citation>
    <scope>NUCLEOTIDE SEQUENCE [LARGE SCALE GENOMIC DNA]</scope>
    <source>
        <strain evidence="1 2">AF22-21</strain>
    </source>
</reference>
<protein>
    <submittedName>
        <fullName evidence="1">Uncharacterized protein</fullName>
    </submittedName>
</protein>
<dbReference type="AlphaFoldDB" id="A0A412ITS4"/>
<sequence>MEKRNGKWYLKGTDMLIRYYQYMFQDGWDICCMTLSHKEIKEYESSHGMLVGQRFLREI</sequence>
<gene>
    <name evidence="1" type="ORF">DWX94_03940</name>
</gene>
<evidence type="ECO:0000313" key="1">
    <source>
        <dbReference type="EMBL" id="RGS43474.1"/>
    </source>
</evidence>
<evidence type="ECO:0000313" key="2">
    <source>
        <dbReference type="Proteomes" id="UP000283295"/>
    </source>
</evidence>
<comment type="caution">
    <text evidence="1">The sequence shown here is derived from an EMBL/GenBank/DDBJ whole genome shotgun (WGS) entry which is preliminary data.</text>
</comment>
<name>A0A412ITS4_9FIRM</name>